<evidence type="ECO:0000256" key="2">
    <source>
        <dbReference type="SAM" id="MobiDB-lite"/>
    </source>
</evidence>
<dbReference type="Proteomes" id="UP001212997">
    <property type="component" value="Unassembled WGS sequence"/>
</dbReference>
<comment type="caution">
    <text evidence="4">The sequence shown here is derived from an EMBL/GenBank/DDBJ whole genome shotgun (WGS) entry which is preliminary data.</text>
</comment>
<dbReference type="AlphaFoldDB" id="A0AAD5UVG7"/>
<proteinExistence type="inferred from homology"/>
<dbReference type="InterPro" id="IPR013538">
    <property type="entry name" value="ASHA1/2-like_C"/>
</dbReference>
<dbReference type="SUPFAM" id="SSF55961">
    <property type="entry name" value="Bet v1-like"/>
    <property type="match status" value="1"/>
</dbReference>
<dbReference type="Pfam" id="PF08327">
    <property type="entry name" value="AHSA1"/>
    <property type="match status" value="1"/>
</dbReference>
<dbReference type="Gene3D" id="3.30.530.20">
    <property type="match status" value="1"/>
</dbReference>
<feature type="domain" description="Activator of Hsp90 ATPase AHSA1-like N-terminal" evidence="3">
    <location>
        <begin position="18"/>
        <end position="156"/>
    </location>
</feature>
<evidence type="ECO:0000256" key="1">
    <source>
        <dbReference type="ARBA" id="ARBA00006817"/>
    </source>
</evidence>
<dbReference type="PANTHER" id="PTHR13009">
    <property type="entry name" value="HEAT SHOCK PROTEIN 90 HSP90 CO-CHAPERONE AHA-1"/>
    <property type="match status" value="1"/>
</dbReference>
<reference evidence="4" key="1">
    <citation type="submission" date="2022-07" db="EMBL/GenBank/DDBJ databases">
        <title>Genome Sequence of Physisporinus lineatus.</title>
        <authorList>
            <person name="Buettner E."/>
        </authorList>
    </citation>
    <scope>NUCLEOTIDE SEQUENCE</scope>
    <source>
        <strain evidence="4">VT162</strain>
    </source>
</reference>
<dbReference type="SUPFAM" id="SSF103111">
    <property type="entry name" value="Activator of Hsp90 ATPase, Aha1"/>
    <property type="match status" value="1"/>
</dbReference>
<comment type="similarity">
    <text evidence="1">Belongs to the AHA1 family.</text>
</comment>
<feature type="compositionally biased region" description="Basic and acidic residues" evidence="2">
    <location>
        <begin position="203"/>
        <end position="214"/>
    </location>
</feature>
<feature type="compositionally biased region" description="Low complexity" evidence="2">
    <location>
        <begin position="176"/>
        <end position="202"/>
    </location>
</feature>
<dbReference type="InterPro" id="IPR023393">
    <property type="entry name" value="START-like_dom_sf"/>
</dbReference>
<dbReference type="GO" id="GO:0005829">
    <property type="term" value="C:cytosol"/>
    <property type="evidence" value="ECO:0007669"/>
    <property type="project" value="TreeGrafter"/>
</dbReference>
<gene>
    <name evidence="4" type="ORF">NLI96_g9575</name>
</gene>
<dbReference type="SMART" id="SM01000">
    <property type="entry name" value="Aha1_N"/>
    <property type="match status" value="1"/>
</dbReference>
<organism evidence="4 5">
    <name type="scientific">Meripilus lineatus</name>
    <dbReference type="NCBI Taxonomy" id="2056292"/>
    <lineage>
        <taxon>Eukaryota</taxon>
        <taxon>Fungi</taxon>
        <taxon>Dikarya</taxon>
        <taxon>Basidiomycota</taxon>
        <taxon>Agaricomycotina</taxon>
        <taxon>Agaricomycetes</taxon>
        <taxon>Polyporales</taxon>
        <taxon>Meripilaceae</taxon>
        <taxon>Meripilus</taxon>
    </lineage>
</organism>
<dbReference type="GO" id="GO:0001671">
    <property type="term" value="F:ATPase activator activity"/>
    <property type="evidence" value="ECO:0007669"/>
    <property type="project" value="InterPro"/>
</dbReference>
<protein>
    <recommendedName>
        <fullName evidence="3">Activator of Hsp90 ATPase AHSA1-like N-terminal domain-containing protein</fullName>
    </recommendedName>
</protein>
<keyword evidence="5" id="KW-1185">Reference proteome</keyword>
<dbReference type="GO" id="GO:0051087">
    <property type="term" value="F:protein-folding chaperone binding"/>
    <property type="evidence" value="ECO:0007669"/>
    <property type="project" value="InterPro"/>
</dbReference>
<evidence type="ECO:0000313" key="4">
    <source>
        <dbReference type="EMBL" id="KAJ3478714.1"/>
    </source>
</evidence>
<dbReference type="Gene3D" id="3.15.10.20">
    <property type="entry name" value="Activator of Hsp90 ATPase Aha1, N-terminal domain"/>
    <property type="match status" value="1"/>
</dbReference>
<dbReference type="GO" id="GO:0006457">
    <property type="term" value="P:protein folding"/>
    <property type="evidence" value="ECO:0007669"/>
    <property type="project" value="TreeGrafter"/>
</dbReference>
<dbReference type="Pfam" id="PF09229">
    <property type="entry name" value="Aha1_N"/>
    <property type="match status" value="1"/>
</dbReference>
<evidence type="ECO:0000259" key="3">
    <source>
        <dbReference type="SMART" id="SM01000"/>
    </source>
</evidence>
<dbReference type="EMBL" id="JANAWD010000490">
    <property type="protein sequence ID" value="KAJ3478714.1"/>
    <property type="molecule type" value="Genomic_DNA"/>
</dbReference>
<dbReference type="InterPro" id="IPR015310">
    <property type="entry name" value="AHSA1-like_N"/>
</dbReference>
<evidence type="ECO:0000313" key="5">
    <source>
        <dbReference type="Proteomes" id="UP001212997"/>
    </source>
</evidence>
<dbReference type="PANTHER" id="PTHR13009:SF22">
    <property type="entry name" value="LD43819P"/>
    <property type="match status" value="1"/>
</dbReference>
<accession>A0AAD5UVG7</accession>
<dbReference type="InterPro" id="IPR036338">
    <property type="entry name" value="Aha1"/>
</dbReference>
<sequence>MAAIPSMPLSTANWHWKNKNVTAWAKSWFERELVTLAVKGEGEEVASVKEVLEVDGDVELGQRKSKLITIYDCKVRLKWAGVAKDGTEVEGNLTIPEVSHEITLDGLSDYVYNWSLTTASSPAVDAIFKLAKSLLPTALETKFAEFPSALIDTHGKDLTISAQPSRTGTPAPPGVSGTSTPASTTLAGAAATADASTSAKPPAQEKEKKKDEKATNTTTVTVDATFMASAQDLFELMTDAQRIPLWTRAPAHSNPQPHAEYSLFGGGVTGEYLDLKPAKEIKQTWSLKSPTWPEGIVTPNKPFTQMRTDL</sequence>
<feature type="region of interest" description="Disordered" evidence="2">
    <location>
        <begin position="160"/>
        <end position="216"/>
    </location>
</feature>
<name>A0AAD5UVG7_9APHY</name>